<evidence type="ECO:0000313" key="8">
    <source>
        <dbReference type="EMBL" id="TWU18568.1"/>
    </source>
</evidence>
<dbReference type="InterPro" id="IPR036388">
    <property type="entry name" value="WH-like_DNA-bd_sf"/>
</dbReference>
<dbReference type="InterPro" id="IPR014284">
    <property type="entry name" value="RNA_pol_sigma-70_dom"/>
</dbReference>
<dbReference type="InterPro" id="IPR013324">
    <property type="entry name" value="RNA_pol_sigma_r3/r4-like"/>
</dbReference>
<dbReference type="PANTHER" id="PTHR43133:SF8">
    <property type="entry name" value="RNA POLYMERASE SIGMA FACTOR HI_1459-RELATED"/>
    <property type="match status" value="1"/>
</dbReference>
<comment type="similarity">
    <text evidence="1">Belongs to the sigma-70 factor family. ECF subfamily.</text>
</comment>
<keyword evidence="3" id="KW-0731">Sigma factor</keyword>
<keyword evidence="5" id="KW-0804">Transcription</keyword>
<feature type="region of interest" description="Disordered" evidence="6">
    <location>
        <begin position="1"/>
        <end position="35"/>
    </location>
</feature>
<dbReference type="GO" id="GO:0006352">
    <property type="term" value="P:DNA-templated transcription initiation"/>
    <property type="evidence" value="ECO:0007669"/>
    <property type="project" value="InterPro"/>
</dbReference>
<evidence type="ECO:0000256" key="5">
    <source>
        <dbReference type="ARBA" id="ARBA00023163"/>
    </source>
</evidence>
<dbReference type="PANTHER" id="PTHR43133">
    <property type="entry name" value="RNA POLYMERASE ECF-TYPE SIGMA FACTO"/>
    <property type="match status" value="1"/>
</dbReference>
<comment type="caution">
    <text evidence="8">The sequence shown here is derived from an EMBL/GenBank/DDBJ whole genome shotgun (WGS) entry which is preliminary data.</text>
</comment>
<dbReference type="SUPFAM" id="SSF88946">
    <property type="entry name" value="Sigma2 domain of RNA polymerase sigma factors"/>
    <property type="match status" value="1"/>
</dbReference>
<evidence type="ECO:0000256" key="2">
    <source>
        <dbReference type="ARBA" id="ARBA00023015"/>
    </source>
</evidence>
<evidence type="ECO:0000256" key="4">
    <source>
        <dbReference type="ARBA" id="ARBA00023125"/>
    </source>
</evidence>
<dbReference type="GO" id="GO:0016987">
    <property type="term" value="F:sigma factor activity"/>
    <property type="evidence" value="ECO:0007669"/>
    <property type="project" value="UniProtKB-KW"/>
</dbReference>
<feature type="compositionally biased region" description="Low complexity" evidence="6">
    <location>
        <begin position="24"/>
        <end position="33"/>
    </location>
</feature>
<dbReference type="InterPro" id="IPR007627">
    <property type="entry name" value="RNA_pol_sigma70_r2"/>
</dbReference>
<dbReference type="Pfam" id="PF04542">
    <property type="entry name" value="Sigma70_r2"/>
    <property type="match status" value="1"/>
</dbReference>
<evidence type="ECO:0000256" key="6">
    <source>
        <dbReference type="SAM" id="MobiDB-lite"/>
    </source>
</evidence>
<dbReference type="GO" id="GO:0003677">
    <property type="term" value="F:DNA binding"/>
    <property type="evidence" value="ECO:0007669"/>
    <property type="project" value="UniProtKB-KW"/>
</dbReference>
<dbReference type="InterPro" id="IPR013325">
    <property type="entry name" value="RNA_pol_sigma_r2"/>
</dbReference>
<dbReference type="InterPro" id="IPR039425">
    <property type="entry name" value="RNA_pol_sigma-70-like"/>
</dbReference>
<evidence type="ECO:0000313" key="9">
    <source>
        <dbReference type="Proteomes" id="UP000319908"/>
    </source>
</evidence>
<feature type="domain" description="RNA polymerase sigma-70 region 2" evidence="7">
    <location>
        <begin position="58"/>
        <end position="124"/>
    </location>
</feature>
<reference evidence="8 9" key="1">
    <citation type="journal article" date="2020" name="Antonie Van Leeuwenhoek">
        <title>Rhodopirellula heiligendammensis sp. nov., Rhodopirellula pilleata sp. nov., and Rhodopirellula solitaria sp. nov. isolated from natural or artificial marine surfaces in Northern Germany and California, USA, and emended description of the genus Rhodopirellula.</title>
        <authorList>
            <person name="Kallscheuer N."/>
            <person name="Wiegand S."/>
            <person name="Jogler M."/>
            <person name="Boedeker C."/>
            <person name="Peeters S.H."/>
            <person name="Rast P."/>
            <person name="Heuer A."/>
            <person name="Jetten M.S.M."/>
            <person name="Rohde M."/>
            <person name="Jogler C."/>
        </authorList>
    </citation>
    <scope>NUCLEOTIDE SEQUENCE [LARGE SCALE GENOMIC DNA]</scope>
    <source>
        <strain evidence="8 9">Poly21</strain>
    </source>
</reference>
<keyword evidence="9" id="KW-1185">Reference proteome</keyword>
<dbReference type="Proteomes" id="UP000319908">
    <property type="component" value="Unassembled WGS sequence"/>
</dbReference>
<evidence type="ECO:0000259" key="7">
    <source>
        <dbReference type="Pfam" id="PF04542"/>
    </source>
</evidence>
<evidence type="ECO:0000256" key="3">
    <source>
        <dbReference type="ARBA" id="ARBA00023082"/>
    </source>
</evidence>
<keyword evidence="2" id="KW-0805">Transcription regulation</keyword>
<organism evidence="8 9">
    <name type="scientific">Allorhodopirellula heiligendammensis</name>
    <dbReference type="NCBI Taxonomy" id="2714739"/>
    <lineage>
        <taxon>Bacteria</taxon>
        <taxon>Pseudomonadati</taxon>
        <taxon>Planctomycetota</taxon>
        <taxon>Planctomycetia</taxon>
        <taxon>Pirellulales</taxon>
        <taxon>Pirellulaceae</taxon>
        <taxon>Allorhodopirellula</taxon>
    </lineage>
</organism>
<evidence type="ECO:0000256" key="1">
    <source>
        <dbReference type="ARBA" id="ARBA00010641"/>
    </source>
</evidence>
<proteinExistence type="inferred from homology"/>
<dbReference type="AlphaFoldDB" id="A0A5C6C363"/>
<name>A0A5C6C363_9BACT</name>
<dbReference type="SUPFAM" id="SSF88659">
    <property type="entry name" value="Sigma3 and sigma4 domains of RNA polymerase sigma factors"/>
    <property type="match status" value="1"/>
</dbReference>
<protein>
    <submittedName>
        <fullName evidence="8">RNA polymerase factor sigma-70</fullName>
    </submittedName>
</protein>
<accession>A0A5C6C363</accession>
<dbReference type="Gene3D" id="1.10.1740.10">
    <property type="match status" value="1"/>
</dbReference>
<dbReference type="Gene3D" id="1.10.10.10">
    <property type="entry name" value="Winged helix-like DNA-binding domain superfamily/Winged helix DNA-binding domain"/>
    <property type="match status" value="1"/>
</dbReference>
<feature type="compositionally biased region" description="Basic and acidic residues" evidence="6">
    <location>
        <begin position="1"/>
        <end position="23"/>
    </location>
</feature>
<gene>
    <name evidence="8" type="ORF">Poly21_07320</name>
</gene>
<dbReference type="EMBL" id="SJPU01000001">
    <property type="protein sequence ID" value="TWU18568.1"/>
    <property type="molecule type" value="Genomic_DNA"/>
</dbReference>
<dbReference type="OrthoDB" id="281047at2"/>
<dbReference type="NCBIfam" id="TIGR02937">
    <property type="entry name" value="sigma70-ECF"/>
    <property type="match status" value="1"/>
</dbReference>
<sequence>MTRSERPGKDELSGVPMRLDDHSTPSSHSQSQSRLATRSSMIVDLKGLSPERWNEFVAVYSKWLRYYIRHEGVPREAVDDVLQDVLNSLYGSIGKFERDPKLGKFRGWMRNIIRWKAADYRRKRPEGKLEFDPAYFDAVEDPLVESMLDHSAGEEGQSNDEDLKILREAVSAAMNIVRSKVKPKTWEMFERRELNDEDPADIASDLGVTLENIRMSVSRVKAKLREILRDDFAPKS</sequence>
<keyword evidence="4" id="KW-0238">DNA-binding</keyword>